<dbReference type="PANTHER" id="PTHR37692:SF1">
    <property type="entry name" value="DUF420 DOMAIN-CONTAINING PROTEIN"/>
    <property type="match status" value="1"/>
</dbReference>
<evidence type="ECO:0000256" key="1">
    <source>
        <dbReference type="SAM" id="Phobius"/>
    </source>
</evidence>
<organism evidence="2 3">
    <name type="scientific">Lacihabitans lacunae</name>
    <dbReference type="NCBI Taxonomy" id="1028214"/>
    <lineage>
        <taxon>Bacteria</taxon>
        <taxon>Pseudomonadati</taxon>
        <taxon>Bacteroidota</taxon>
        <taxon>Cytophagia</taxon>
        <taxon>Cytophagales</taxon>
        <taxon>Leadbetterellaceae</taxon>
        <taxon>Lacihabitans</taxon>
    </lineage>
</organism>
<gene>
    <name evidence="2" type="ORF">ACFOOI_16795</name>
</gene>
<feature type="transmembrane region" description="Helical" evidence="1">
    <location>
        <begin position="115"/>
        <end position="137"/>
    </location>
</feature>
<evidence type="ECO:0000313" key="3">
    <source>
        <dbReference type="Proteomes" id="UP001595616"/>
    </source>
</evidence>
<keyword evidence="1" id="KW-1133">Transmembrane helix</keyword>
<sequence length="178" mass="20111">MMEKVGNKASLKVINILSIVIPVVVAVLLGIQNKVNLGDWTKALPKLNAIINTITAILLILGLVLIKQRKIALHKRVMTLAFTFGGFFLVFYVLYHLSNASTPFGGQGAIRYFYYFNLITHIVCSLVVLPFVLRAFYFGLNRMDAQHMKVTKIAFPLWLYVSITGVIAYLMISPYYMF</sequence>
<feature type="transmembrane region" description="Helical" evidence="1">
    <location>
        <begin position="157"/>
        <end position="177"/>
    </location>
</feature>
<dbReference type="InterPro" id="IPR007352">
    <property type="entry name" value="DUF420"/>
</dbReference>
<dbReference type="RefSeq" id="WP_379839189.1">
    <property type="nucleotide sequence ID" value="NZ_JBHRYQ010000001.1"/>
</dbReference>
<keyword evidence="1" id="KW-0812">Transmembrane</keyword>
<proteinExistence type="predicted"/>
<keyword evidence="1" id="KW-0472">Membrane</keyword>
<reference evidence="3" key="1">
    <citation type="journal article" date="2019" name="Int. J. Syst. Evol. Microbiol.">
        <title>The Global Catalogue of Microorganisms (GCM) 10K type strain sequencing project: providing services to taxonomists for standard genome sequencing and annotation.</title>
        <authorList>
            <consortium name="The Broad Institute Genomics Platform"/>
            <consortium name="The Broad Institute Genome Sequencing Center for Infectious Disease"/>
            <person name="Wu L."/>
            <person name="Ma J."/>
        </authorList>
    </citation>
    <scope>NUCLEOTIDE SEQUENCE [LARGE SCALE GENOMIC DNA]</scope>
    <source>
        <strain evidence="3">CECT 7956</strain>
    </source>
</reference>
<accession>A0ABV7Z0Z2</accession>
<comment type="caution">
    <text evidence="2">The sequence shown here is derived from an EMBL/GenBank/DDBJ whole genome shotgun (WGS) entry which is preliminary data.</text>
</comment>
<keyword evidence="3" id="KW-1185">Reference proteome</keyword>
<dbReference type="EMBL" id="JBHRYQ010000001">
    <property type="protein sequence ID" value="MFC3812322.1"/>
    <property type="molecule type" value="Genomic_DNA"/>
</dbReference>
<protein>
    <submittedName>
        <fullName evidence="2">DUF420 domain-containing protein</fullName>
    </submittedName>
</protein>
<dbReference type="PANTHER" id="PTHR37692">
    <property type="entry name" value="HYPOTHETICAL MEMBRANE SPANNING PROTEIN"/>
    <property type="match status" value="1"/>
</dbReference>
<dbReference type="Pfam" id="PF04238">
    <property type="entry name" value="DUF420"/>
    <property type="match status" value="1"/>
</dbReference>
<dbReference type="Proteomes" id="UP001595616">
    <property type="component" value="Unassembled WGS sequence"/>
</dbReference>
<evidence type="ECO:0000313" key="2">
    <source>
        <dbReference type="EMBL" id="MFC3812322.1"/>
    </source>
</evidence>
<feature type="transmembrane region" description="Helical" evidence="1">
    <location>
        <begin position="77"/>
        <end position="95"/>
    </location>
</feature>
<name>A0ABV7Z0Z2_9BACT</name>
<feature type="transmembrane region" description="Helical" evidence="1">
    <location>
        <begin position="12"/>
        <end position="31"/>
    </location>
</feature>
<feature type="transmembrane region" description="Helical" evidence="1">
    <location>
        <begin position="43"/>
        <end position="65"/>
    </location>
</feature>